<dbReference type="InterPro" id="IPR014710">
    <property type="entry name" value="RmlC-like_jellyroll"/>
</dbReference>
<sequence length="182" mass="20346">MTMKHDAGNPVLEVPKGTVIYEQGSPCSTMFLLRSGSVGLFLNYHTPQQFELFVISKPGSSLGEMGLFDKEPRNATAVALSDCVLVEISQQNFPAFIAAHPEETTQIVLDLSQRFKSAIQEVKNSHQIVAECLEALKEAQANKKDTLKERIRKISDYLLDIPQDVPPELYISFNSRFHGTMF</sequence>
<dbReference type="InterPro" id="IPR000595">
    <property type="entry name" value="cNMP-bd_dom"/>
</dbReference>
<reference evidence="2" key="1">
    <citation type="submission" date="2019-08" db="EMBL/GenBank/DDBJ databases">
        <authorList>
            <person name="Kucharzyk K."/>
            <person name="Murdoch R.W."/>
            <person name="Higgins S."/>
            <person name="Loffler F."/>
        </authorList>
    </citation>
    <scope>NUCLEOTIDE SEQUENCE</scope>
</reference>
<evidence type="ECO:0000259" key="1">
    <source>
        <dbReference type="PROSITE" id="PS50042"/>
    </source>
</evidence>
<organism evidence="2">
    <name type="scientific">bioreactor metagenome</name>
    <dbReference type="NCBI Taxonomy" id="1076179"/>
    <lineage>
        <taxon>unclassified sequences</taxon>
        <taxon>metagenomes</taxon>
        <taxon>ecological metagenomes</taxon>
    </lineage>
</organism>
<feature type="domain" description="Cyclic nucleotide-binding" evidence="1">
    <location>
        <begin position="14"/>
        <end position="114"/>
    </location>
</feature>
<dbReference type="Gene3D" id="2.60.120.10">
    <property type="entry name" value="Jelly Rolls"/>
    <property type="match status" value="1"/>
</dbReference>
<dbReference type="GO" id="GO:0003700">
    <property type="term" value="F:DNA-binding transcription factor activity"/>
    <property type="evidence" value="ECO:0007669"/>
    <property type="project" value="TreeGrafter"/>
</dbReference>
<dbReference type="EMBL" id="VSSQ01001052">
    <property type="protein sequence ID" value="MPM04599.1"/>
    <property type="molecule type" value="Genomic_DNA"/>
</dbReference>
<dbReference type="GO" id="GO:0005829">
    <property type="term" value="C:cytosol"/>
    <property type="evidence" value="ECO:0007669"/>
    <property type="project" value="TreeGrafter"/>
</dbReference>
<gene>
    <name evidence="2" type="ORF">SDC9_50877</name>
</gene>
<comment type="caution">
    <text evidence="2">The sequence shown here is derived from an EMBL/GenBank/DDBJ whole genome shotgun (WGS) entry which is preliminary data.</text>
</comment>
<dbReference type="Pfam" id="PF00027">
    <property type="entry name" value="cNMP_binding"/>
    <property type="match status" value="1"/>
</dbReference>
<protein>
    <recommendedName>
        <fullName evidence="1">Cyclic nucleotide-binding domain-containing protein</fullName>
    </recommendedName>
</protein>
<dbReference type="AlphaFoldDB" id="A0A644WLW4"/>
<dbReference type="CDD" id="cd00038">
    <property type="entry name" value="CAP_ED"/>
    <property type="match status" value="1"/>
</dbReference>
<name>A0A644WLW4_9ZZZZ</name>
<dbReference type="InterPro" id="IPR018490">
    <property type="entry name" value="cNMP-bd_dom_sf"/>
</dbReference>
<dbReference type="SMART" id="SM00100">
    <property type="entry name" value="cNMP"/>
    <property type="match status" value="1"/>
</dbReference>
<dbReference type="InterPro" id="IPR050397">
    <property type="entry name" value="Env_Response_Regulators"/>
</dbReference>
<dbReference type="PANTHER" id="PTHR24567">
    <property type="entry name" value="CRP FAMILY TRANSCRIPTIONAL REGULATORY PROTEIN"/>
    <property type="match status" value="1"/>
</dbReference>
<proteinExistence type="predicted"/>
<dbReference type="PROSITE" id="PS50042">
    <property type="entry name" value="CNMP_BINDING_3"/>
    <property type="match status" value="1"/>
</dbReference>
<dbReference type="SUPFAM" id="SSF51206">
    <property type="entry name" value="cAMP-binding domain-like"/>
    <property type="match status" value="1"/>
</dbReference>
<evidence type="ECO:0000313" key="2">
    <source>
        <dbReference type="EMBL" id="MPM04599.1"/>
    </source>
</evidence>
<accession>A0A644WLW4</accession>
<dbReference type="PANTHER" id="PTHR24567:SF74">
    <property type="entry name" value="HTH-TYPE TRANSCRIPTIONAL REGULATOR ARCR"/>
    <property type="match status" value="1"/>
</dbReference>